<dbReference type="KEGG" id="rhoz:GXP67_25995"/>
<gene>
    <name evidence="3" type="ORF">GXP67_25995</name>
</gene>
<feature type="domain" description="Fe2OG dioxygenase" evidence="2">
    <location>
        <begin position="95"/>
        <end position="225"/>
    </location>
</feature>
<dbReference type="GO" id="GO:0016706">
    <property type="term" value="F:2-oxoglutarate-dependent dioxygenase activity"/>
    <property type="evidence" value="ECO:0007669"/>
    <property type="project" value="UniProtKB-ARBA"/>
</dbReference>
<protein>
    <submittedName>
        <fullName evidence="3">Phytanoyl-CoA dioxygenase family protein</fullName>
    </submittedName>
</protein>
<keyword evidence="4" id="KW-1185">Reference proteome</keyword>
<dbReference type="PANTHER" id="PTHR20883:SF51">
    <property type="entry name" value="PHYTANOYL-COA HYDROXYLASE"/>
    <property type="match status" value="1"/>
</dbReference>
<dbReference type="PROSITE" id="PS51471">
    <property type="entry name" value="FE2OG_OXY"/>
    <property type="match status" value="1"/>
</dbReference>
<dbReference type="AlphaFoldDB" id="A0A6C0GP73"/>
<evidence type="ECO:0000256" key="1">
    <source>
        <dbReference type="RuleBase" id="RU003682"/>
    </source>
</evidence>
<reference evidence="3 4" key="1">
    <citation type="submission" date="2020-01" db="EMBL/GenBank/DDBJ databases">
        <authorList>
            <person name="Kim M.K."/>
        </authorList>
    </citation>
    <scope>NUCLEOTIDE SEQUENCE [LARGE SCALE GENOMIC DNA]</scope>
    <source>
        <strain evidence="3 4">172606-1</strain>
    </source>
</reference>
<dbReference type="PANTHER" id="PTHR20883">
    <property type="entry name" value="PHYTANOYL-COA DIOXYGENASE DOMAIN CONTAINING 1"/>
    <property type="match status" value="1"/>
</dbReference>
<dbReference type="Pfam" id="PF05721">
    <property type="entry name" value="PhyH"/>
    <property type="match status" value="1"/>
</dbReference>
<dbReference type="RefSeq" id="WP_162445835.1">
    <property type="nucleotide sequence ID" value="NZ_CP048222.1"/>
</dbReference>
<proteinExistence type="inferred from homology"/>
<keyword evidence="1" id="KW-0560">Oxidoreductase</keyword>
<dbReference type="InterPro" id="IPR008775">
    <property type="entry name" value="Phytyl_CoA_dOase-like"/>
</dbReference>
<dbReference type="GO" id="GO:0005506">
    <property type="term" value="F:iron ion binding"/>
    <property type="evidence" value="ECO:0007669"/>
    <property type="project" value="UniProtKB-ARBA"/>
</dbReference>
<evidence type="ECO:0000313" key="4">
    <source>
        <dbReference type="Proteomes" id="UP000480178"/>
    </source>
</evidence>
<accession>A0A6C0GP73</accession>
<dbReference type="Proteomes" id="UP000480178">
    <property type="component" value="Chromosome"/>
</dbReference>
<dbReference type="EMBL" id="CP048222">
    <property type="protein sequence ID" value="QHT69851.1"/>
    <property type="molecule type" value="Genomic_DNA"/>
</dbReference>
<evidence type="ECO:0000259" key="2">
    <source>
        <dbReference type="PROSITE" id="PS51471"/>
    </source>
</evidence>
<organism evidence="3 4">
    <name type="scientific">Rhodocytophaga rosea</name>
    <dbReference type="NCBI Taxonomy" id="2704465"/>
    <lineage>
        <taxon>Bacteria</taxon>
        <taxon>Pseudomonadati</taxon>
        <taxon>Bacteroidota</taxon>
        <taxon>Cytophagia</taxon>
        <taxon>Cytophagales</taxon>
        <taxon>Rhodocytophagaceae</taxon>
        <taxon>Rhodocytophaga</taxon>
    </lineage>
</organism>
<keyword evidence="1" id="KW-0408">Iron</keyword>
<evidence type="ECO:0000313" key="3">
    <source>
        <dbReference type="EMBL" id="QHT69851.1"/>
    </source>
</evidence>
<keyword evidence="3" id="KW-0223">Dioxygenase</keyword>
<name>A0A6C0GP73_9BACT</name>
<comment type="similarity">
    <text evidence="1">Belongs to the iron/ascorbate-dependent oxidoreductase family.</text>
</comment>
<dbReference type="InterPro" id="IPR005123">
    <property type="entry name" value="Oxoglu/Fe-dep_dioxygenase_dom"/>
</dbReference>
<dbReference type="Gene3D" id="2.60.120.620">
    <property type="entry name" value="q2cbj1_9rhob like domain"/>
    <property type="match status" value="1"/>
</dbReference>
<sequence length="277" mass="31539">MDYKQFTSADKEAFDRDGYVILKKFFSAEEVEAIYGTSRNDNIISQKSFDFNDSKGMRTKLALWYTPQDDVYGMYSRCQRMVRAVEMILGGTVAHYHSKLMQKEPKVGGAWEWHQDYGYWYNNGFLFPDMVSVMLALTSATVENGCLQVLKGSHKMGRIEHGITGQQVGASMEKVNEALKRMELVYVELEPGDTLFFHCNVLHRSEANLSEHSRWSLISAYNLVSNRSYKDEPASHYTPVSMVSDEAILQVKTQGIAASADFLTPEVDNKFKETITQ</sequence>
<keyword evidence="1" id="KW-0479">Metal-binding</keyword>
<dbReference type="SUPFAM" id="SSF51197">
    <property type="entry name" value="Clavaminate synthase-like"/>
    <property type="match status" value="1"/>
</dbReference>